<dbReference type="PANTHER" id="PTHR11705">
    <property type="entry name" value="PROTEASE FAMILY M14 CARBOXYPEPTIDASE A,B"/>
    <property type="match status" value="1"/>
</dbReference>
<evidence type="ECO:0000256" key="8">
    <source>
        <dbReference type="ARBA" id="ARBA00022833"/>
    </source>
</evidence>
<evidence type="ECO:0000313" key="15">
    <source>
        <dbReference type="EMBL" id="CAH0109297.1"/>
    </source>
</evidence>
<comment type="similarity">
    <text evidence="2 12">Belongs to the peptidase M14 family.</text>
</comment>
<dbReference type="InterPro" id="IPR000834">
    <property type="entry name" value="Peptidase_M14"/>
</dbReference>
<keyword evidence="9" id="KW-0482">Metalloprotease</keyword>
<dbReference type="Gene3D" id="3.40.630.10">
    <property type="entry name" value="Zn peptidases"/>
    <property type="match status" value="1"/>
</dbReference>
<dbReference type="Proteomes" id="UP000789390">
    <property type="component" value="Unassembled WGS sequence"/>
</dbReference>
<dbReference type="PROSITE" id="PS00132">
    <property type="entry name" value="CARBOXYPEPT_ZN_1"/>
    <property type="match status" value="1"/>
</dbReference>
<proteinExistence type="inferred from homology"/>
<gene>
    <name evidence="15" type="ORF">DGAL_LOCUS12771</name>
</gene>
<dbReference type="GO" id="GO:0006508">
    <property type="term" value="P:proteolysis"/>
    <property type="evidence" value="ECO:0007669"/>
    <property type="project" value="UniProtKB-KW"/>
</dbReference>
<comment type="cofactor">
    <cofactor evidence="1">
        <name>Zn(2+)</name>
        <dbReference type="ChEBI" id="CHEBI:29105"/>
    </cofactor>
</comment>
<evidence type="ECO:0000256" key="7">
    <source>
        <dbReference type="ARBA" id="ARBA00022801"/>
    </source>
</evidence>
<name>A0A8J2RTM4_9CRUS</name>
<keyword evidence="16" id="KW-1185">Reference proteome</keyword>
<evidence type="ECO:0000256" key="4">
    <source>
        <dbReference type="ARBA" id="ARBA00022670"/>
    </source>
</evidence>
<dbReference type="CDD" id="cd03860">
    <property type="entry name" value="M14_CP_A-B_like"/>
    <property type="match status" value="1"/>
</dbReference>
<keyword evidence="3" id="KW-0121">Carboxypeptidase</keyword>
<evidence type="ECO:0000256" key="6">
    <source>
        <dbReference type="ARBA" id="ARBA00022729"/>
    </source>
</evidence>
<sequence>MKVLFLVFAILATLASAAKVDYTGHKVIRVVPKTEEQLSFLLKLQEQAYDFWSSPSRLGEPVDIRISPSRYQFLVDLLNSVSLTHSIRFFDIGKLIEDEERAIILRRAMHSGRAFDFENYHTYAEIEAYVNDLATTSSLVSSSVIGTTYEGRGIIMATISTGSSATKPVMYFECAMHAREWVTPATCLFMMNELTTKYGTDAEITALLDYADWLITPVSNPDGYEYTWTTDRLWRKNRTPNGGVCYGTDPNRNFDAGFGGPGSSANGCTDTYHGPSAFSTEEASAMRDTIVANKGRVVAAISIHSYSQLWMSPYGYSSTLPADYTEMNRVMRISVNALTATYGTVFQYGNIADTIYVASGGSIDWTYDTEGVLYSYALELRDTGLYGFELPPRFILPTATETFNGLKAMAKEIAAKLP</sequence>
<evidence type="ECO:0000256" key="2">
    <source>
        <dbReference type="ARBA" id="ARBA00005988"/>
    </source>
</evidence>
<dbReference type="GO" id="GO:0005615">
    <property type="term" value="C:extracellular space"/>
    <property type="evidence" value="ECO:0007669"/>
    <property type="project" value="TreeGrafter"/>
</dbReference>
<feature type="active site" description="Proton donor/acceptor" evidence="12">
    <location>
        <position position="379"/>
    </location>
</feature>
<dbReference type="FunFam" id="3.30.70.340:FF:000002">
    <property type="entry name" value="Carboxypeptidase A"/>
    <property type="match status" value="1"/>
</dbReference>
<dbReference type="EMBL" id="CAKKLH010000292">
    <property type="protein sequence ID" value="CAH0109297.1"/>
    <property type="molecule type" value="Genomic_DNA"/>
</dbReference>
<feature type="domain" description="Peptidase M14" evidence="14">
    <location>
        <begin position="119"/>
        <end position="413"/>
    </location>
</feature>
<dbReference type="SUPFAM" id="SSF54897">
    <property type="entry name" value="Protease propeptides/inhibitors"/>
    <property type="match status" value="1"/>
</dbReference>
<dbReference type="Pfam" id="PF02244">
    <property type="entry name" value="Propep_M14"/>
    <property type="match status" value="1"/>
</dbReference>
<dbReference type="Pfam" id="PF00246">
    <property type="entry name" value="Peptidase_M14"/>
    <property type="match status" value="1"/>
</dbReference>
<evidence type="ECO:0000313" key="16">
    <source>
        <dbReference type="Proteomes" id="UP000789390"/>
    </source>
</evidence>
<dbReference type="InterPro" id="IPR036990">
    <property type="entry name" value="M14A-like_propep"/>
</dbReference>
<feature type="signal peptide" evidence="13">
    <location>
        <begin position="1"/>
        <end position="17"/>
    </location>
</feature>
<evidence type="ECO:0000256" key="9">
    <source>
        <dbReference type="ARBA" id="ARBA00023049"/>
    </source>
</evidence>
<dbReference type="PRINTS" id="PR00765">
    <property type="entry name" value="CRBOXYPTASEA"/>
</dbReference>
<dbReference type="PROSITE" id="PS52035">
    <property type="entry name" value="PEPTIDASE_M14"/>
    <property type="match status" value="1"/>
</dbReference>
<accession>A0A8J2RTM4</accession>
<dbReference type="FunFam" id="3.40.630.10:FF:000056">
    <property type="entry name" value="Zinc carboxypeptidase"/>
    <property type="match status" value="1"/>
</dbReference>
<evidence type="ECO:0000256" key="5">
    <source>
        <dbReference type="ARBA" id="ARBA00022723"/>
    </source>
</evidence>
<keyword evidence="4" id="KW-0645">Protease</keyword>
<evidence type="ECO:0000256" key="3">
    <source>
        <dbReference type="ARBA" id="ARBA00022645"/>
    </source>
</evidence>
<keyword evidence="8" id="KW-0862">Zinc</keyword>
<dbReference type="InterPro" id="IPR057246">
    <property type="entry name" value="CARBOXYPEPT_ZN_1"/>
</dbReference>
<dbReference type="InterPro" id="IPR003146">
    <property type="entry name" value="M14A_act_pep"/>
</dbReference>
<reference evidence="15" key="1">
    <citation type="submission" date="2021-11" db="EMBL/GenBank/DDBJ databases">
        <authorList>
            <person name="Schell T."/>
        </authorList>
    </citation>
    <scope>NUCLEOTIDE SEQUENCE</scope>
    <source>
        <strain evidence="15">M5</strain>
    </source>
</reference>
<dbReference type="AlphaFoldDB" id="A0A8J2RTM4"/>
<dbReference type="OrthoDB" id="3626597at2759"/>
<dbReference type="GO" id="GO:0008270">
    <property type="term" value="F:zinc ion binding"/>
    <property type="evidence" value="ECO:0007669"/>
    <property type="project" value="InterPro"/>
</dbReference>
<keyword evidence="6 13" id="KW-0732">Signal</keyword>
<keyword evidence="5" id="KW-0479">Metal-binding</keyword>
<dbReference type="Gene3D" id="3.30.70.340">
    <property type="entry name" value="Metallocarboxypeptidase-like"/>
    <property type="match status" value="1"/>
</dbReference>
<evidence type="ECO:0000256" key="10">
    <source>
        <dbReference type="ARBA" id="ARBA00023157"/>
    </source>
</evidence>
<keyword evidence="7" id="KW-0378">Hydrolase</keyword>
<keyword evidence="10" id="KW-1015">Disulfide bond</keyword>
<organism evidence="15 16">
    <name type="scientific">Daphnia galeata</name>
    <dbReference type="NCBI Taxonomy" id="27404"/>
    <lineage>
        <taxon>Eukaryota</taxon>
        <taxon>Metazoa</taxon>
        <taxon>Ecdysozoa</taxon>
        <taxon>Arthropoda</taxon>
        <taxon>Crustacea</taxon>
        <taxon>Branchiopoda</taxon>
        <taxon>Diplostraca</taxon>
        <taxon>Cladocera</taxon>
        <taxon>Anomopoda</taxon>
        <taxon>Daphniidae</taxon>
        <taxon>Daphnia</taxon>
    </lineage>
</organism>
<evidence type="ECO:0000256" key="13">
    <source>
        <dbReference type="SAM" id="SignalP"/>
    </source>
</evidence>
<feature type="chain" id="PRO_5035254799" description="Zinc carboxypeptidase A 1" evidence="13">
    <location>
        <begin position="18"/>
        <end position="418"/>
    </location>
</feature>
<evidence type="ECO:0000259" key="14">
    <source>
        <dbReference type="PROSITE" id="PS52035"/>
    </source>
</evidence>
<dbReference type="PANTHER" id="PTHR11705:SF91">
    <property type="entry name" value="FI01817P-RELATED"/>
    <property type="match status" value="1"/>
</dbReference>
<comment type="caution">
    <text evidence="15">The sequence shown here is derived from an EMBL/GenBank/DDBJ whole genome shotgun (WGS) entry which is preliminary data.</text>
</comment>
<evidence type="ECO:0000256" key="11">
    <source>
        <dbReference type="ARBA" id="ARBA00069039"/>
    </source>
</evidence>
<dbReference type="GO" id="GO:0004181">
    <property type="term" value="F:metallocarboxypeptidase activity"/>
    <property type="evidence" value="ECO:0007669"/>
    <property type="project" value="InterPro"/>
</dbReference>
<evidence type="ECO:0000256" key="1">
    <source>
        <dbReference type="ARBA" id="ARBA00001947"/>
    </source>
</evidence>
<dbReference type="SUPFAM" id="SSF53187">
    <property type="entry name" value="Zn-dependent exopeptidases"/>
    <property type="match status" value="1"/>
</dbReference>
<dbReference type="SMART" id="SM00631">
    <property type="entry name" value="Zn_pept"/>
    <property type="match status" value="1"/>
</dbReference>
<evidence type="ECO:0000256" key="12">
    <source>
        <dbReference type="PROSITE-ProRule" id="PRU01379"/>
    </source>
</evidence>
<protein>
    <recommendedName>
        <fullName evidence="11">Zinc carboxypeptidase A 1</fullName>
    </recommendedName>
</protein>